<dbReference type="Proteomes" id="UP000694044">
    <property type="component" value="Unassembled WGS sequence"/>
</dbReference>
<evidence type="ECO:0000313" key="1">
    <source>
        <dbReference type="EMBL" id="KAG7380388.1"/>
    </source>
</evidence>
<dbReference type="EMBL" id="JAGDFM010000295">
    <property type="protein sequence ID" value="KAG7380388.1"/>
    <property type="molecule type" value="Genomic_DNA"/>
</dbReference>
<evidence type="ECO:0000313" key="2">
    <source>
        <dbReference type="Proteomes" id="UP000694044"/>
    </source>
</evidence>
<sequence length="144" mass="15419">MQNVSVARRNAVFVDCLMCLPNRAQSFLPHANTTPGPEPRTLLKLFASLLLLAAARAALPSPSRALDGVRSGSAATKWWQSIEHRARKREALVVVGVGAVDLDYGAEDVGRAHDSVRVQDVVLVHEAKDVSARDGVSLAELTGL</sequence>
<reference evidence="1" key="1">
    <citation type="submission" date="2021-02" db="EMBL/GenBank/DDBJ databases">
        <authorList>
            <person name="Palmer J.M."/>
        </authorList>
    </citation>
    <scope>NUCLEOTIDE SEQUENCE</scope>
    <source>
        <strain evidence="1">SCRP734</strain>
    </source>
</reference>
<keyword evidence="2" id="KW-1185">Reference proteome</keyword>
<protein>
    <submittedName>
        <fullName evidence="1">Uncharacterized protein</fullName>
    </submittedName>
</protein>
<proteinExistence type="predicted"/>
<gene>
    <name evidence="1" type="ORF">PHYPSEUDO_007243</name>
</gene>
<dbReference type="AlphaFoldDB" id="A0A8T1VJN4"/>
<comment type="caution">
    <text evidence="1">The sequence shown here is derived from an EMBL/GenBank/DDBJ whole genome shotgun (WGS) entry which is preliminary data.</text>
</comment>
<name>A0A8T1VJN4_9STRA</name>
<organism evidence="1 2">
    <name type="scientific">Phytophthora pseudosyringae</name>
    <dbReference type="NCBI Taxonomy" id="221518"/>
    <lineage>
        <taxon>Eukaryota</taxon>
        <taxon>Sar</taxon>
        <taxon>Stramenopiles</taxon>
        <taxon>Oomycota</taxon>
        <taxon>Peronosporomycetes</taxon>
        <taxon>Peronosporales</taxon>
        <taxon>Peronosporaceae</taxon>
        <taxon>Phytophthora</taxon>
    </lineage>
</organism>
<accession>A0A8T1VJN4</accession>